<dbReference type="RefSeq" id="XP_069203410.1">
    <property type="nucleotide sequence ID" value="XM_069347566.1"/>
</dbReference>
<evidence type="ECO:0000256" key="1">
    <source>
        <dbReference type="SAM" id="MobiDB-lite"/>
    </source>
</evidence>
<feature type="region of interest" description="Disordered" evidence="1">
    <location>
        <begin position="158"/>
        <end position="240"/>
    </location>
</feature>
<evidence type="ECO:0008006" key="4">
    <source>
        <dbReference type="Google" id="ProtNLM"/>
    </source>
</evidence>
<feature type="compositionally biased region" description="Basic and acidic residues" evidence="1">
    <location>
        <begin position="172"/>
        <end position="184"/>
    </location>
</feature>
<name>A0ABR3PLW4_9PEZI</name>
<proteinExistence type="predicted"/>
<sequence>MAAQNADLTLAINSLHTIYADPNEPALMIQDNVFALPDPRHSCIGGTKVRTCTRCGGVGMTRIHPTTARSQHAHSTSGPTLAPTSRATVCAHCSGKGVSMSACKICLASERVAWEKARREMEADLEMRVGGDGCEVPSMAAAAVAAQGFDVGGYLASSGTGISQRSGNGAEGRPEKRGGMRDVDSSLPLIKDSAATEDSRRQQRPGLKSRDTTKSSSPKPDIKDARNGKKRSHRADSPVL</sequence>
<reference evidence="2 3" key="1">
    <citation type="submission" date="2024-07" db="EMBL/GenBank/DDBJ databases">
        <title>Draft sequence of the Neodothiora populina.</title>
        <authorList>
            <person name="Drown D.D."/>
            <person name="Schuette U.S."/>
            <person name="Buechlein A.B."/>
            <person name="Rusch D.R."/>
            <person name="Winton L.W."/>
            <person name="Adams G.A."/>
        </authorList>
    </citation>
    <scope>NUCLEOTIDE SEQUENCE [LARGE SCALE GENOMIC DNA]</scope>
    <source>
        <strain evidence="2 3">CPC 39397</strain>
    </source>
</reference>
<dbReference type="GeneID" id="95974543"/>
<keyword evidence="3" id="KW-1185">Reference proteome</keyword>
<feature type="compositionally biased region" description="Polar residues" evidence="1">
    <location>
        <begin position="158"/>
        <end position="167"/>
    </location>
</feature>
<organism evidence="2 3">
    <name type="scientific">Neodothiora populina</name>
    <dbReference type="NCBI Taxonomy" id="2781224"/>
    <lineage>
        <taxon>Eukaryota</taxon>
        <taxon>Fungi</taxon>
        <taxon>Dikarya</taxon>
        <taxon>Ascomycota</taxon>
        <taxon>Pezizomycotina</taxon>
        <taxon>Dothideomycetes</taxon>
        <taxon>Dothideomycetidae</taxon>
        <taxon>Dothideales</taxon>
        <taxon>Dothioraceae</taxon>
        <taxon>Neodothiora</taxon>
    </lineage>
</organism>
<accession>A0ABR3PLW4</accession>
<protein>
    <recommendedName>
        <fullName evidence="4">Stc1 domain-containing protein</fullName>
    </recommendedName>
</protein>
<gene>
    <name evidence="2" type="ORF">AAFC00_000840</name>
</gene>
<comment type="caution">
    <text evidence="2">The sequence shown here is derived from an EMBL/GenBank/DDBJ whole genome shotgun (WGS) entry which is preliminary data.</text>
</comment>
<dbReference type="EMBL" id="JBFMKM010000003">
    <property type="protein sequence ID" value="KAL1310561.1"/>
    <property type="molecule type" value="Genomic_DNA"/>
</dbReference>
<evidence type="ECO:0000313" key="3">
    <source>
        <dbReference type="Proteomes" id="UP001562354"/>
    </source>
</evidence>
<dbReference type="Proteomes" id="UP001562354">
    <property type="component" value="Unassembled WGS sequence"/>
</dbReference>
<evidence type="ECO:0000313" key="2">
    <source>
        <dbReference type="EMBL" id="KAL1310561.1"/>
    </source>
</evidence>